<evidence type="ECO:0000313" key="2">
    <source>
        <dbReference type="Proteomes" id="UP000198723"/>
    </source>
</evidence>
<protein>
    <submittedName>
        <fullName evidence="1">Putative lumazine-binding</fullName>
    </submittedName>
</protein>
<sequence>MTRLFGVKNEVCTLWHERIDIWQFRHWQRLLQPCEFARPTTMGNTMRRDTELLDAIQIYFDALYACDLALFDQVFHPACSLFDADEGRITVDPIANYRQVIAKRVSPASRAQDREDEIILIDWLSPKAATVKVRPRIHANIFIDHLCFARGAEGWRIVAKVWHLESVKS</sequence>
<dbReference type="EMBL" id="FMAJ01000008">
    <property type="protein sequence ID" value="SCB59905.1"/>
    <property type="molecule type" value="Genomic_DNA"/>
</dbReference>
<proteinExistence type="predicted"/>
<dbReference type="InterPro" id="IPR032710">
    <property type="entry name" value="NTF2-like_dom_sf"/>
</dbReference>
<dbReference type="Gene3D" id="3.10.450.50">
    <property type="match status" value="1"/>
</dbReference>
<dbReference type="SUPFAM" id="SSF54427">
    <property type="entry name" value="NTF2-like"/>
    <property type="match status" value="1"/>
</dbReference>
<evidence type="ECO:0000313" key="1">
    <source>
        <dbReference type="EMBL" id="SCB59905.1"/>
    </source>
</evidence>
<gene>
    <name evidence="1" type="ORF">GA0061105_108263</name>
</gene>
<dbReference type="Proteomes" id="UP000198723">
    <property type="component" value="Unassembled WGS sequence"/>
</dbReference>
<dbReference type="STRING" id="1138170.GA0061105_108263"/>
<organism evidence="1 2">
    <name type="scientific">Rhizobium aethiopicum</name>
    <dbReference type="NCBI Taxonomy" id="1138170"/>
    <lineage>
        <taxon>Bacteria</taxon>
        <taxon>Pseudomonadati</taxon>
        <taxon>Pseudomonadota</taxon>
        <taxon>Alphaproteobacteria</taxon>
        <taxon>Hyphomicrobiales</taxon>
        <taxon>Rhizobiaceae</taxon>
        <taxon>Rhizobium/Agrobacterium group</taxon>
        <taxon>Rhizobium</taxon>
    </lineage>
</organism>
<name>A0A1C3Y636_9HYPH</name>
<accession>A0A1C3Y636</accession>
<reference evidence="1 2" key="1">
    <citation type="submission" date="2016-08" db="EMBL/GenBank/DDBJ databases">
        <authorList>
            <person name="Seilhamer J.J."/>
        </authorList>
    </citation>
    <scope>NUCLEOTIDE SEQUENCE [LARGE SCALE GENOMIC DNA]</scope>
    <source>
        <strain evidence="1 2">HBR26</strain>
    </source>
</reference>
<dbReference type="InterPro" id="IPR039437">
    <property type="entry name" value="FrzH/put_lumazine-bd"/>
</dbReference>
<dbReference type="Pfam" id="PF12893">
    <property type="entry name" value="Lumazine_bd_2"/>
    <property type="match status" value="1"/>
</dbReference>
<dbReference type="AlphaFoldDB" id="A0A1C3Y636"/>
<dbReference type="RefSeq" id="WP_245304377.1">
    <property type="nucleotide sequence ID" value="NZ_FMAJ01000008.1"/>
</dbReference>